<dbReference type="EMBL" id="JAMDLW010000009">
    <property type="protein sequence ID" value="MCY9519710.1"/>
    <property type="molecule type" value="Genomic_DNA"/>
</dbReference>
<dbReference type="RefSeq" id="WP_268601138.1">
    <property type="nucleotide sequence ID" value="NZ_JAMDLV010000006.1"/>
</dbReference>
<evidence type="ECO:0000313" key="2">
    <source>
        <dbReference type="Proteomes" id="UP001207626"/>
    </source>
</evidence>
<dbReference type="Proteomes" id="UP001207626">
    <property type="component" value="Unassembled WGS sequence"/>
</dbReference>
<organism evidence="1 2">
    <name type="scientific">Paenibacillus apiarius</name>
    <dbReference type="NCBI Taxonomy" id="46240"/>
    <lineage>
        <taxon>Bacteria</taxon>
        <taxon>Bacillati</taxon>
        <taxon>Bacillota</taxon>
        <taxon>Bacilli</taxon>
        <taxon>Bacillales</taxon>
        <taxon>Paenibacillaceae</taxon>
        <taxon>Paenibacillus</taxon>
    </lineage>
</organism>
<accession>A0ABT4DR45</accession>
<comment type="caution">
    <text evidence="1">The sequence shown here is derived from an EMBL/GenBank/DDBJ whole genome shotgun (WGS) entry which is preliminary data.</text>
</comment>
<evidence type="ECO:0000313" key="1">
    <source>
        <dbReference type="EMBL" id="MCY9519710.1"/>
    </source>
</evidence>
<name>A0ABT4DR45_9BACL</name>
<reference evidence="1 2" key="1">
    <citation type="submission" date="2022-05" db="EMBL/GenBank/DDBJ databases">
        <title>Genome Sequencing of Bee-Associated Microbes.</title>
        <authorList>
            <person name="Dunlap C."/>
        </authorList>
    </citation>
    <scope>NUCLEOTIDE SEQUENCE [LARGE SCALE GENOMIC DNA]</scope>
    <source>
        <strain evidence="1 2">NRRL NRS-1438</strain>
    </source>
</reference>
<proteinExistence type="predicted"/>
<gene>
    <name evidence="1" type="ORF">M5X09_08455</name>
</gene>
<keyword evidence="2" id="KW-1185">Reference proteome</keyword>
<protein>
    <submittedName>
        <fullName evidence="1">Uncharacterized protein</fullName>
    </submittedName>
</protein>
<sequence>MQIQASLVYKLGNLIGIAVNDPAKFPKVNDAFPGLFDDPKTKQQNWQLMKERIAAYAAERRKRGEMHGGDNA</sequence>